<reference evidence="9" key="1">
    <citation type="submission" date="2020-02" db="EMBL/GenBank/DDBJ databases">
        <authorList>
            <person name="Meier V. D."/>
        </authorList>
    </citation>
    <scope>NUCLEOTIDE SEQUENCE</scope>
    <source>
        <strain evidence="9">AVDCRST_MAG37</strain>
    </source>
</reference>
<evidence type="ECO:0000313" key="9">
    <source>
        <dbReference type="EMBL" id="CAA9441471.1"/>
    </source>
</evidence>
<sequence>MRLSFSYLFLLVAVISLGAWAGEPAAQERSPDVHLARIEGVIDGRTAAYVERVISEAEDSGAGSVVLEINTPGGRLDSTQEIVEAESNAADVAILAYVTPRGAQAASAGTFVVMGSDAAAMAPQTRLGAAHPVDARGGDILGTLGEKATNDAASLMTGLAEAHGRNEEWAESSVRESASVGAGEALDFGIVEHVEPDLDSFLEAADGKTVEPKGLTLRTGGATIVEKPMTFAERTGIPPYALWTLAALATLFVLSVSLTYRRMKRWRVSTGSEGMIGEVGTVRRPVTSGVGGLVFVHGERWRALPEDRNSAPIKTGAEVEVVALRNGSVVVRPVMDAEGREEPGKLRE</sequence>
<dbReference type="Gene3D" id="3.90.226.10">
    <property type="entry name" value="2-enoyl-CoA Hydratase, Chain A, domain 1"/>
    <property type="match status" value="1"/>
</dbReference>
<organism evidence="9">
    <name type="scientific">uncultured Rubrobacteraceae bacterium</name>
    <dbReference type="NCBI Taxonomy" id="349277"/>
    <lineage>
        <taxon>Bacteria</taxon>
        <taxon>Bacillati</taxon>
        <taxon>Actinomycetota</taxon>
        <taxon>Rubrobacteria</taxon>
        <taxon>Rubrobacterales</taxon>
        <taxon>Rubrobacteraceae</taxon>
        <taxon>environmental samples</taxon>
    </lineage>
</organism>
<keyword evidence="9" id="KW-0645">Protease</keyword>
<dbReference type="EMBL" id="CADCVD010000060">
    <property type="protein sequence ID" value="CAA9441471.1"/>
    <property type="molecule type" value="Genomic_DNA"/>
</dbReference>
<dbReference type="GO" id="GO:0016020">
    <property type="term" value="C:membrane"/>
    <property type="evidence" value="ECO:0007669"/>
    <property type="project" value="UniProtKB-SubCell"/>
</dbReference>
<dbReference type="Gene3D" id="2.40.50.140">
    <property type="entry name" value="Nucleic acid-binding proteins"/>
    <property type="match status" value="1"/>
</dbReference>
<keyword evidence="4 5" id="KW-0472">Membrane</keyword>
<feature type="chain" id="PRO_5027122769" evidence="6">
    <location>
        <begin position="22"/>
        <end position="348"/>
    </location>
</feature>
<dbReference type="InterPro" id="IPR012340">
    <property type="entry name" value="NA-bd_OB-fold"/>
</dbReference>
<gene>
    <name evidence="9" type="ORF">AVDCRST_MAG37-1419</name>
</gene>
<dbReference type="InterPro" id="IPR052165">
    <property type="entry name" value="Membrane_assoc_protease"/>
</dbReference>
<evidence type="ECO:0000256" key="4">
    <source>
        <dbReference type="ARBA" id="ARBA00023136"/>
    </source>
</evidence>
<keyword evidence="9" id="KW-0378">Hydrolase</keyword>
<dbReference type="SUPFAM" id="SSF141322">
    <property type="entry name" value="NfeD domain-like"/>
    <property type="match status" value="1"/>
</dbReference>
<dbReference type="PANTHER" id="PTHR33507">
    <property type="entry name" value="INNER MEMBRANE PROTEIN YBBJ"/>
    <property type="match status" value="1"/>
</dbReference>
<accession>A0A6J4QIA3</accession>
<name>A0A6J4QIA3_9ACTN</name>
<evidence type="ECO:0000256" key="2">
    <source>
        <dbReference type="ARBA" id="ARBA00022692"/>
    </source>
</evidence>
<evidence type="ECO:0000256" key="1">
    <source>
        <dbReference type="ARBA" id="ARBA00004141"/>
    </source>
</evidence>
<evidence type="ECO:0000256" key="5">
    <source>
        <dbReference type="SAM" id="Phobius"/>
    </source>
</evidence>
<proteinExistence type="predicted"/>
<evidence type="ECO:0000259" key="8">
    <source>
        <dbReference type="Pfam" id="PF25145"/>
    </source>
</evidence>
<feature type="signal peptide" evidence="6">
    <location>
        <begin position="1"/>
        <end position="21"/>
    </location>
</feature>
<keyword evidence="6" id="KW-0732">Signal</keyword>
<dbReference type="PANTHER" id="PTHR33507:SF3">
    <property type="entry name" value="INNER MEMBRANE PROTEIN YBBJ"/>
    <property type="match status" value="1"/>
</dbReference>
<dbReference type="AlphaFoldDB" id="A0A6J4QIA3"/>
<evidence type="ECO:0000259" key="7">
    <source>
        <dbReference type="Pfam" id="PF01957"/>
    </source>
</evidence>
<dbReference type="SUPFAM" id="SSF52096">
    <property type="entry name" value="ClpP/crotonase"/>
    <property type="match status" value="1"/>
</dbReference>
<dbReference type="InterPro" id="IPR002810">
    <property type="entry name" value="NfeD-like_C"/>
</dbReference>
<keyword evidence="3 5" id="KW-1133">Transmembrane helix</keyword>
<feature type="domain" description="NfeD-like C-terminal" evidence="7">
    <location>
        <begin position="273"/>
        <end position="333"/>
    </location>
</feature>
<evidence type="ECO:0000256" key="6">
    <source>
        <dbReference type="SAM" id="SignalP"/>
    </source>
</evidence>
<dbReference type="CDD" id="cd07020">
    <property type="entry name" value="Clp_protease_NfeD_1"/>
    <property type="match status" value="1"/>
</dbReference>
<dbReference type="InterPro" id="IPR056738">
    <property type="entry name" value="NfeD1b_N"/>
</dbReference>
<comment type="subcellular location">
    <subcellularLocation>
        <location evidence="1">Membrane</location>
        <topology evidence="1">Multi-pass membrane protein</topology>
    </subcellularLocation>
</comment>
<protein>
    <submittedName>
        <fullName evidence="9">Membrane-bound ClpP-class protease associated with aq_911</fullName>
    </submittedName>
</protein>
<dbReference type="Pfam" id="PF25145">
    <property type="entry name" value="NfeD1b_N"/>
    <property type="match status" value="1"/>
</dbReference>
<dbReference type="GO" id="GO:0008233">
    <property type="term" value="F:peptidase activity"/>
    <property type="evidence" value="ECO:0007669"/>
    <property type="project" value="UniProtKB-KW"/>
</dbReference>
<feature type="transmembrane region" description="Helical" evidence="5">
    <location>
        <begin position="240"/>
        <end position="260"/>
    </location>
</feature>
<feature type="domain" description="NfeD1b N-terminal" evidence="8">
    <location>
        <begin position="33"/>
        <end position="180"/>
    </location>
</feature>
<dbReference type="GO" id="GO:0006508">
    <property type="term" value="P:proteolysis"/>
    <property type="evidence" value="ECO:0007669"/>
    <property type="project" value="UniProtKB-KW"/>
</dbReference>
<evidence type="ECO:0000256" key="3">
    <source>
        <dbReference type="ARBA" id="ARBA00022989"/>
    </source>
</evidence>
<keyword evidence="2 5" id="KW-0812">Transmembrane</keyword>
<dbReference type="InterPro" id="IPR029045">
    <property type="entry name" value="ClpP/crotonase-like_dom_sf"/>
</dbReference>
<dbReference type="Pfam" id="PF01957">
    <property type="entry name" value="NfeD"/>
    <property type="match status" value="1"/>
</dbReference>